<comment type="caution">
    <text evidence="7">The sequence shown here is derived from an EMBL/GenBank/DDBJ whole genome shotgun (WGS) entry which is preliminary data.</text>
</comment>
<feature type="transmembrane region" description="Helical" evidence="6">
    <location>
        <begin position="45"/>
        <end position="65"/>
    </location>
</feature>
<dbReference type="GO" id="GO:0031966">
    <property type="term" value="C:mitochondrial membrane"/>
    <property type="evidence" value="ECO:0007669"/>
    <property type="project" value="UniProtKB-SubCell"/>
</dbReference>
<feature type="transmembrane region" description="Helical" evidence="6">
    <location>
        <begin position="115"/>
        <end position="141"/>
    </location>
</feature>
<reference evidence="8" key="1">
    <citation type="submission" date="2020-01" db="EMBL/GenBank/DDBJ databases">
        <title>Draft genome sequence of the Termite Coptotermes fromosanus.</title>
        <authorList>
            <person name="Itakura S."/>
            <person name="Yosikawa Y."/>
            <person name="Umezawa K."/>
        </authorList>
    </citation>
    <scope>NUCLEOTIDE SEQUENCE [LARGE SCALE GENOMIC DNA]</scope>
</reference>
<gene>
    <name evidence="7" type="ORF">Cfor_11477</name>
</gene>
<dbReference type="OrthoDB" id="6234762at2759"/>
<dbReference type="PANTHER" id="PTHR16296">
    <property type="entry name" value="UNCHARACTERIZED HYPOTHALAMUS PROTEIN HT007"/>
    <property type="match status" value="1"/>
</dbReference>
<evidence type="ECO:0000313" key="7">
    <source>
        <dbReference type="EMBL" id="GFG36454.1"/>
    </source>
</evidence>
<keyword evidence="3 6" id="KW-1133">Transmembrane helix</keyword>
<dbReference type="InParanoid" id="A0A6L2PW65"/>
<dbReference type="PANTHER" id="PTHR16296:SF2">
    <property type="entry name" value="TRANSMEMBRANE PROTEIN 126A"/>
    <property type="match status" value="1"/>
</dbReference>
<dbReference type="FunCoup" id="A0A6L2PW65">
    <property type="interactions" value="327"/>
</dbReference>
<keyword evidence="5 6" id="KW-0472">Membrane</keyword>
<dbReference type="EMBL" id="BLKM01000638">
    <property type="protein sequence ID" value="GFG36454.1"/>
    <property type="molecule type" value="Genomic_DNA"/>
</dbReference>
<evidence type="ECO:0000313" key="8">
    <source>
        <dbReference type="Proteomes" id="UP000502823"/>
    </source>
</evidence>
<keyword evidence="8" id="KW-1185">Reference proteome</keyword>
<evidence type="ECO:0000256" key="6">
    <source>
        <dbReference type="SAM" id="Phobius"/>
    </source>
</evidence>
<evidence type="ECO:0000256" key="2">
    <source>
        <dbReference type="ARBA" id="ARBA00022692"/>
    </source>
</evidence>
<dbReference type="GO" id="GO:0032981">
    <property type="term" value="P:mitochondrial respiratory chain complex I assembly"/>
    <property type="evidence" value="ECO:0007669"/>
    <property type="project" value="TreeGrafter"/>
</dbReference>
<evidence type="ECO:0000256" key="1">
    <source>
        <dbReference type="ARBA" id="ARBA00004225"/>
    </source>
</evidence>
<dbReference type="Proteomes" id="UP000502823">
    <property type="component" value="Unassembled WGS sequence"/>
</dbReference>
<evidence type="ECO:0000256" key="5">
    <source>
        <dbReference type="ARBA" id="ARBA00023136"/>
    </source>
</evidence>
<keyword evidence="2 6" id="KW-0812">Transmembrane</keyword>
<proteinExistence type="predicted"/>
<feature type="transmembrane region" description="Helical" evidence="6">
    <location>
        <begin position="172"/>
        <end position="190"/>
    </location>
</feature>
<sequence>MALYRGKRSEMPEGGMYLTKQEAKEYQYRVLFGWEPQRDVWPFRYGFGILSACSALSGLYINSYFRNRLRLHSYGRVSSYLPLVVLPSIMSALFHHEAVTTNVILQDVCPLCLELRASAIQVGCSVMYPALLSPLVGFALASYYNSYKVPLVTDDPKGVFALWRKLIKQTRYTLISIGIVQAFVAMWLTHCEIKSFYKVQAKLHAESSKTEELKN</sequence>
<evidence type="ECO:0008006" key="9">
    <source>
        <dbReference type="Google" id="ProtNLM"/>
    </source>
</evidence>
<evidence type="ECO:0000256" key="4">
    <source>
        <dbReference type="ARBA" id="ARBA00023128"/>
    </source>
</evidence>
<organism evidence="7 8">
    <name type="scientific">Coptotermes formosanus</name>
    <name type="common">Formosan subterranean termite</name>
    <dbReference type="NCBI Taxonomy" id="36987"/>
    <lineage>
        <taxon>Eukaryota</taxon>
        <taxon>Metazoa</taxon>
        <taxon>Ecdysozoa</taxon>
        <taxon>Arthropoda</taxon>
        <taxon>Hexapoda</taxon>
        <taxon>Insecta</taxon>
        <taxon>Pterygota</taxon>
        <taxon>Neoptera</taxon>
        <taxon>Polyneoptera</taxon>
        <taxon>Dictyoptera</taxon>
        <taxon>Blattodea</taxon>
        <taxon>Blattoidea</taxon>
        <taxon>Termitoidae</taxon>
        <taxon>Rhinotermitidae</taxon>
        <taxon>Coptotermes</taxon>
    </lineage>
</organism>
<dbReference type="InterPro" id="IPR009801">
    <property type="entry name" value="TMEM126"/>
</dbReference>
<dbReference type="Pfam" id="PF07114">
    <property type="entry name" value="TMEM126"/>
    <property type="match status" value="1"/>
</dbReference>
<feature type="transmembrane region" description="Helical" evidence="6">
    <location>
        <begin position="77"/>
        <end position="95"/>
    </location>
</feature>
<comment type="subcellular location">
    <subcellularLocation>
        <location evidence="1">Mitochondrion membrane</location>
        <topology evidence="1">Multi-pass membrane protein</topology>
    </subcellularLocation>
</comment>
<keyword evidence="4" id="KW-0496">Mitochondrion</keyword>
<dbReference type="AlphaFoldDB" id="A0A6L2PW65"/>
<protein>
    <recommendedName>
        <fullName evidence="9">Transmembrane protein 126A</fullName>
    </recommendedName>
</protein>
<accession>A0A6L2PW65</accession>
<name>A0A6L2PW65_COPFO</name>
<evidence type="ECO:0000256" key="3">
    <source>
        <dbReference type="ARBA" id="ARBA00022989"/>
    </source>
</evidence>